<sequence length="256" mass="28145">MVLLLVLLLLALLSPTGEAAKIIGGHEAKPHSSPYMAYLQIQTADKIFICGGFLVREDFALTAAHCQGSLCSSINVTLGAHNIMDRERTQQVIPVRRAIPHPRYNDKTLANDIMLLQLMRKANVTTAVSPISLPRDWDTVNPGMLCSVAGWGHLGVNMPRPDKLQEVELEVQRAEECSYRYPYYSTTTQICAGDPKESKSFFKGDSGGPLVCNGVAQGIVSFGKTDGTTPHVYTRISSFLSWIQTTMTEDKWQGSD</sequence>
<dbReference type="EMBL" id="LWLT01000019">
    <property type="status" value="NOT_ANNOTATED_CDS"/>
    <property type="molecule type" value="Genomic_DNA"/>
</dbReference>
<dbReference type="InterPro" id="IPR043504">
    <property type="entry name" value="Peptidase_S1_PA_chymotrypsin"/>
</dbReference>
<accession>A0A452EUL2</accession>
<dbReference type="InterPro" id="IPR001314">
    <property type="entry name" value="Peptidase_S1A"/>
</dbReference>
<protein>
    <recommendedName>
        <fullName evidence="3">Peptidase S1 domain-containing protein</fullName>
    </recommendedName>
</protein>
<dbReference type="Gene3D" id="2.40.10.10">
    <property type="entry name" value="Trypsin-like serine proteases"/>
    <property type="match status" value="2"/>
</dbReference>
<keyword evidence="1" id="KW-1015">Disulfide bond</keyword>
<reference evidence="4" key="2">
    <citation type="submission" date="2025-05" db="UniProtKB">
        <authorList>
            <consortium name="Ensembl"/>
        </authorList>
    </citation>
    <scope>IDENTIFICATION</scope>
</reference>
<dbReference type="STRING" id="9925.ENSCHIP00000015708"/>
<dbReference type="InterPro" id="IPR009003">
    <property type="entry name" value="Peptidase_S1_PA"/>
</dbReference>
<dbReference type="SMART" id="SM00020">
    <property type="entry name" value="Tryp_SPc"/>
    <property type="match status" value="1"/>
</dbReference>
<evidence type="ECO:0000313" key="5">
    <source>
        <dbReference type="Proteomes" id="UP000291000"/>
    </source>
</evidence>
<dbReference type="AlphaFoldDB" id="A0A452EUL2"/>
<dbReference type="Bgee" id="ENSCHIG00000016245">
    <property type="expression patterns" value="Expressed in spleen and 7 other cell types or tissues"/>
</dbReference>
<dbReference type="GO" id="GO:0006508">
    <property type="term" value="P:proteolysis"/>
    <property type="evidence" value="ECO:0007669"/>
    <property type="project" value="InterPro"/>
</dbReference>
<dbReference type="KEGG" id="chx:102168343"/>
<dbReference type="PANTHER" id="PTHR24271:SF58">
    <property type="entry name" value="DUODENASE-1"/>
    <property type="match status" value="1"/>
</dbReference>
<dbReference type="InterPro" id="IPR001254">
    <property type="entry name" value="Trypsin_dom"/>
</dbReference>
<feature type="domain" description="Peptidase S1" evidence="3">
    <location>
        <begin position="22"/>
        <end position="248"/>
    </location>
</feature>
<dbReference type="PROSITE" id="PS00134">
    <property type="entry name" value="TRYPSIN_HIS"/>
    <property type="match status" value="1"/>
</dbReference>
<dbReference type="GeneTree" id="ENSGT01030000234551"/>
<gene>
    <name evidence="4" type="primary">LOC102168343</name>
</gene>
<dbReference type="Proteomes" id="UP000291000">
    <property type="component" value="Chromosome 21"/>
</dbReference>
<dbReference type="FunFam" id="2.40.10.10:FF:000005">
    <property type="entry name" value="Serine protease 37"/>
    <property type="match status" value="1"/>
</dbReference>
<organism evidence="4 5">
    <name type="scientific">Capra hircus</name>
    <name type="common">Goat</name>
    <dbReference type="NCBI Taxonomy" id="9925"/>
    <lineage>
        <taxon>Eukaryota</taxon>
        <taxon>Metazoa</taxon>
        <taxon>Chordata</taxon>
        <taxon>Craniata</taxon>
        <taxon>Vertebrata</taxon>
        <taxon>Euteleostomi</taxon>
        <taxon>Mammalia</taxon>
        <taxon>Eutheria</taxon>
        <taxon>Laurasiatheria</taxon>
        <taxon>Artiodactyla</taxon>
        <taxon>Ruminantia</taxon>
        <taxon>Pecora</taxon>
        <taxon>Bovidae</taxon>
        <taxon>Caprinae</taxon>
        <taxon>Capra</taxon>
    </lineage>
</organism>
<feature type="signal peptide" evidence="2">
    <location>
        <begin position="1"/>
        <end position="19"/>
    </location>
</feature>
<keyword evidence="5" id="KW-1185">Reference proteome</keyword>
<reference evidence="4 5" key="1">
    <citation type="submission" date="2016-04" db="EMBL/GenBank/DDBJ databases">
        <title>Polished mammalian reference genomes with single-molecule sequencing and chromosome conformation capture applied to the Capra hircus genome.</title>
        <authorList>
            <person name="Bickhart D.M."/>
            <person name="Koren S."/>
            <person name="Rosen B."/>
            <person name="Hastie A."/>
            <person name="Liachko I."/>
            <person name="Sullivan S.T."/>
            <person name="Burton J."/>
            <person name="Sayre B.L."/>
            <person name="Huson H.J."/>
            <person name="Lee J."/>
            <person name="Lam E."/>
            <person name="Kelley C.M."/>
            <person name="Hutchison J.L."/>
            <person name="Zhou Y."/>
            <person name="Sun J."/>
            <person name="Crisa A."/>
            <person name="Schwartz J.C."/>
            <person name="Hammond J.A."/>
            <person name="Schroeder S.G."/>
            <person name="Liu G.E."/>
            <person name="Dunham M."/>
            <person name="Shendure J."/>
            <person name="Sonstegard T.S."/>
            <person name="Phillippy A.M."/>
            <person name="Van Tassell C.P."/>
            <person name="Smith T.P."/>
        </authorList>
    </citation>
    <scope>NUCLEOTIDE SEQUENCE [LARGE SCALE GENOMIC DNA]</scope>
</reference>
<dbReference type="PANTHER" id="PTHR24271">
    <property type="entry name" value="KALLIKREIN-RELATED"/>
    <property type="match status" value="1"/>
</dbReference>
<dbReference type="Pfam" id="PF00089">
    <property type="entry name" value="Trypsin"/>
    <property type="match status" value="1"/>
</dbReference>
<dbReference type="Ensembl" id="ENSCHIT00000023507.1">
    <property type="protein sequence ID" value="ENSCHIP00000015704.1"/>
    <property type="gene ID" value="ENSCHIG00000016245.1"/>
</dbReference>
<dbReference type="GeneID" id="102168343"/>
<dbReference type="CDD" id="cd00190">
    <property type="entry name" value="Tryp_SPc"/>
    <property type="match status" value="1"/>
</dbReference>
<dbReference type="RefSeq" id="XP_017922017.1">
    <property type="nucleotide sequence ID" value="XM_018066528.1"/>
</dbReference>
<evidence type="ECO:0000256" key="2">
    <source>
        <dbReference type="SAM" id="SignalP"/>
    </source>
</evidence>
<evidence type="ECO:0000256" key="1">
    <source>
        <dbReference type="ARBA" id="ARBA00023157"/>
    </source>
</evidence>
<dbReference type="GO" id="GO:0005737">
    <property type="term" value="C:cytoplasm"/>
    <property type="evidence" value="ECO:0007669"/>
    <property type="project" value="TreeGrafter"/>
</dbReference>
<proteinExistence type="predicted"/>
<feature type="chain" id="PRO_5044604205" description="Peptidase S1 domain-containing protein" evidence="2">
    <location>
        <begin position="20"/>
        <end position="256"/>
    </location>
</feature>
<dbReference type="Ensembl" id="ENSCHIT00000023511.1">
    <property type="protein sequence ID" value="ENSCHIP00000015708.1"/>
    <property type="gene ID" value="ENSCHIG00000016245.1"/>
</dbReference>
<dbReference type="PRINTS" id="PR00722">
    <property type="entry name" value="CHYMOTRYPSIN"/>
</dbReference>
<dbReference type="GO" id="GO:0004252">
    <property type="term" value="F:serine-type endopeptidase activity"/>
    <property type="evidence" value="ECO:0007669"/>
    <property type="project" value="InterPro"/>
</dbReference>
<keyword evidence="2" id="KW-0732">Signal</keyword>
<dbReference type="OrthoDB" id="5565075at2759"/>
<dbReference type="PROSITE" id="PS50240">
    <property type="entry name" value="TRYPSIN_DOM"/>
    <property type="match status" value="1"/>
</dbReference>
<dbReference type="InterPro" id="IPR018114">
    <property type="entry name" value="TRYPSIN_HIS"/>
</dbReference>
<dbReference type="FunFam" id="2.40.10.10:FF:000245">
    <property type="entry name" value="Elastase, neutrophil expressed"/>
    <property type="match status" value="1"/>
</dbReference>
<evidence type="ECO:0000313" key="4">
    <source>
        <dbReference type="Ensembl" id="ENSCHIP00000015704.1"/>
    </source>
</evidence>
<dbReference type="OMA" id="VPTNSMC"/>
<dbReference type="SUPFAM" id="SSF50494">
    <property type="entry name" value="Trypsin-like serine proteases"/>
    <property type="match status" value="1"/>
</dbReference>
<name>A0A452EUL2_CAPHI</name>
<evidence type="ECO:0000259" key="3">
    <source>
        <dbReference type="PROSITE" id="PS50240"/>
    </source>
</evidence>